<feature type="coiled-coil region" evidence="1">
    <location>
        <begin position="22"/>
        <end position="154"/>
    </location>
</feature>
<gene>
    <name evidence="3" type="ORF">OLEA9_A104752</name>
</gene>
<accession>A0A8S0SER0</accession>
<keyword evidence="4" id="KW-1185">Reference proteome</keyword>
<feature type="compositionally biased region" description="Polar residues" evidence="2">
    <location>
        <begin position="451"/>
        <end position="463"/>
    </location>
</feature>
<keyword evidence="1" id="KW-0175">Coiled coil</keyword>
<reference evidence="3 4" key="1">
    <citation type="submission" date="2019-12" db="EMBL/GenBank/DDBJ databases">
        <authorList>
            <person name="Alioto T."/>
            <person name="Alioto T."/>
            <person name="Gomez Garrido J."/>
        </authorList>
    </citation>
    <scope>NUCLEOTIDE SEQUENCE [LARGE SCALE GENOMIC DNA]</scope>
</reference>
<feature type="region of interest" description="Disordered" evidence="2">
    <location>
        <begin position="163"/>
        <end position="190"/>
    </location>
</feature>
<dbReference type="Gene3D" id="1.10.287.1490">
    <property type="match status" value="1"/>
</dbReference>
<proteinExistence type="predicted"/>
<dbReference type="Gramene" id="OE9A104752T1">
    <property type="protein sequence ID" value="OE9A104752C1"/>
    <property type="gene ID" value="OE9A104752"/>
</dbReference>
<comment type="caution">
    <text evidence="3">The sequence shown here is derived from an EMBL/GenBank/DDBJ whole genome shotgun (WGS) entry which is preliminary data.</text>
</comment>
<dbReference type="EMBL" id="CACTIH010004328">
    <property type="protein sequence ID" value="CAA2990580.1"/>
    <property type="molecule type" value="Genomic_DNA"/>
</dbReference>
<dbReference type="Proteomes" id="UP000594638">
    <property type="component" value="Unassembled WGS sequence"/>
</dbReference>
<name>A0A8S0SER0_OLEEU</name>
<feature type="region of interest" description="Disordered" evidence="2">
    <location>
        <begin position="435"/>
        <end position="463"/>
    </location>
</feature>
<feature type="compositionally biased region" description="Low complexity" evidence="2">
    <location>
        <begin position="171"/>
        <end position="188"/>
    </location>
</feature>
<organism evidence="3 4">
    <name type="scientific">Olea europaea subsp. europaea</name>
    <dbReference type="NCBI Taxonomy" id="158383"/>
    <lineage>
        <taxon>Eukaryota</taxon>
        <taxon>Viridiplantae</taxon>
        <taxon>Streptophyta</taxon>
        <taxon>Embryophyta</taxon>
        <taxon>Tracheophyta</taxon>
        <taxon>Spermatophyta</taxon>
        <taxon>Magnoliopsida</taxon>
        <taxon>eudicotyledons</taxon>
        <taxon>Gunneridae</taxon>
        <taxon>Pentapetalae</taxon>
        <taxon>asterids</taxon>
        <taxon>lamiids</taxon>
        <taxon>Lamiales</taxon>
        <taxon>Oleaceae</taxon>
        <taxon>Oleeae</taxon>
        <taxon>Olea</taxon>
    </lineage>
</organism>
<feature type="compositionally biased region" description="Basic and acidic residues" evidence="2">
    <location>
        <begin position="435"/>
        <end position="447"/>
    </location>
</feature>
<evidence type="ECO:0000313" key="4">
    <source>
        <dbReference type="Proteomes" id="UP000594638"/>
    </source>
</evidence>
<evidence type="ECO:0000256" key="1">
    <source>
        <dbReference type="SAM" id="Coils"/>
    </source>
</evidence>
<protein>
    <submittedName>
        <fullName evidence="3">Uncharacterized protein</fullName>
    </submittedName>
</protein>
<feature type="coiled-coil region" evidence="1">
    <location>
        <begin position="198"/>
        <end position="243"/>
    </location>
</feature>
<dbReference type="AlphaFoldDB" id="A0A8S0SER0"/>
<evidence type="ECO:0000256" key="2">
    <source>
        <dbReference type="SAM" id="MobiDB-lite"/>
    </source>
</evidence>
<sequence length="479" mass="54099">MEWLVEDLENCRRVALDENRKYVEAMKNINEITKEAAKERKALKEMQGKYEKLLSENEENVEKSQVTLEHLNKLLAQTKVQHEGQAHSSEKSSEVLILQEDVEKLRIINKDLEENYNKWQSQMNEKIELLTTEKEQLDVQLKVTQEELQTLMQDYKQVVSSGNSSNKAQVSEAAGTSAANNESTNTNSRIDPALALKVQKTKEEYEIYKIKAQREIDEIHKAREAMEMANKALKMEVEQLKTSLGTKASTPDAAYQEFGVVMNKICERLEAVVEGGDGNKAGNKLVQRLEGASNKLEGLKGNLNGYEKLVGTIDELSERLEKALKNNSNQEQGARLAKRLEDATNRIKTFEEIVNDMSVERDKLTGENNSLKAEIKALKEKSKNIGAELKGQKALKDANSAEYEQKIKQMESRLEELAKVKEELTKVKGELKNAKQKNQELENEVKIKSQAGKSSVTSANQQEGKINPLNAVKFIKGFD</sequence>
<evidence type="ECO:0000313" key="3">
    <source>
        <dbReference type="EMBL" id="CAA2990580.1"/>
    </source>
</evidence>